<dbReference type="SMART" id="SM00448">
    <property type="entry name" value="REC"/>
    <property type="match status" value="1"/>
</dbReference>
<dbReference type="CDD" id="cd17546">
    <property type="entry name" value="REC_hyHK_CKI1_RcsC-like"/>
    <property type="match status" value="1"/>
</dbReference>
<dbReference type="Pfam" id="PF01584">
    <property type="entry name" value="CheW"/>
    <property type="match status" value="1"/>
</dbReference>
<feature type="domain" description="CheW-like" evidence="13">
    <location>
        <begin position="447"/>
        <end position="597"/>
    </location>
</feature>
<dbReference type="InterPro" id="IPR037006">
    <property type="entry name" value="CheA-like_homodim_sf"/>
</dbReference>
<dbReference type="PROSITE" id="PS50894">
    <property type="entry name" value="HPT"/>
    <property type="match status" value="1"/>
</dbReference>
<evidence type="ECO:0000256" key="5">
    <source>
        <dbReference type="ARBA" id="ARBA00022679"/>
    </source>
</evidence>
<dbReference type="AlphaFoldDB" id="A0A4R6VXK7"/>
<evidence type="ECO:0000256" key="7">
    <source>
        <dbReference type="ARBA" id="ARBA00023012"/>
    </source>
</evidence>
<feature type="domain" description="HPt" evidence="14">
    <location>
        <begin position="1"/>
        <end position="104"/>
    </location>
</feature>
<evidence type="ECO:0000313" key="15">
    <source>
        <dbReference type="EMBL" id="TDQ67320.1"/>
    </source>
</evidence>
<dbReference type="OrthoDB" id="9803176at2"/>
<evidence type="ECO:0000256" key="4">
    <source>
        <dbReference type="ARBA" id="ARBA00022553"/>
    </source>
</evidence>
<evidence type="ECO:0000256" key="1">
    <source>
        <dbReference type="ARBA" id="ARBA00000085"/>
    </source>
</evidence>
<dbReference type="PROSITE" id="PS50110">
    <property type="entry name" value="RESPONSE_REGULATORY"/>
    <property type="match status" value="1"/>
</dbReference>
<dbReference type="InterPro" id="IPR036061">
    <property type="entry name" value="CheW-like_dom_sf"/>
</dbReference>
<dbReference type="RefSeq" id="WP_133571944.1">
    <property type="nucleotide sequence ID" value="NZ_SNYR01000001.1"/>
</dbReference>
<dbReference type="PANTHER" id="PTHR43395:SF1">
    <property type="entry name" value="CHEMOTAXIS PROTEIN CHEA"/>
    <property type="match status" value="1"/>
</dbReference>
<dbReference type="Proteomes" id="UP000295391">
    <property type="component" value="Unassembled WGS sequence"/>
</dbReference>
<dbReference type="PANTHER" id="PTHR43395">
    <property type="entry name" value="SENSOR HISTIDINE KINASE CHEA"/>
    <property type="match status" value="1"/>
</dbReference>
<dbReference type="InterPro" id="IPR036097">
    <property type="entry name" value="HisK_dim/P_sf"/>
</dbReference>
<reference evidence="15 16" key="1">
    <citation type="submission" date="2019-03" db="EMBL/GenBank/DDBJ databases">
        <title>Genomic Encyclopedia of Type Strains, Phase III (KMG-III): the genomes of soil and plant-associated and newly described type strains.</title>
        <authorList>
            <person name="Whitman W."/>
        </authorList>
    </citation>
    <scope>NUCLEOTIDE SEQUENCE [LARGE SCALE GENOMIC DNA]</scope>
    <source>
        <strain evidence="15 16">CGMCC 1.7002</strain>
    </source>
</reference>
<dbReference type="GO" id="GO:0000155">
    <property type="term" value="F:phosphorelay sensor kinase activity"/>
    <property type="evidence" value="ECO:0007669"/>
    <property type="project" value="InterPro"/>
</dbReference>
<dbReference type="InterPro" id="IPR036641">
    <property type="entry name" value="HPT_dom_sf"/>
</dbReference>
<dbReference type="PRINTS" id="PR00344">
    <property type="entry name" value="BCTRLSENSOR"/>
</dbReference>
<protein>
    <recommendedName>
        <fullName evidence="3">Chemotaxis protein CheA</fullName>
        <ecNumber evidence="2">2.7.13.3</ecNumber>
    </recommendedName>
</protein>
<keyword evidence="16" id="KW-1185">Reference proteome</keyword>
<evidence type="ECO:0000256" key="10">
    <source>
        <dbReference type="PROSITE-ProRule" id="PRU00169"/>
    </source>
</evidence>
<feature type="domain" description="Response regulatory" evidence="12">
    <location>
        <begin position="765"/>
        <end position="882"/>
    </location>
</feature>
<dbReference type="Pfam" id="PF02895">
    <property type="entry name" value="H-kinase_dim"/>
    <property type="match status" value="1"/>
</dbReference>
<dbReference type="Gene3D" id="1.20.120.160">
    <property type="entry name" value="HPT domain"/>
    <property type="match status" value="1"/>
</dbReference>
<dbReference type="SUPFAM" id="SSF55874">
    <property type="entry name" value="ATPase domain of HSP90 chaperone/DNA topoisomerase II/histidine kinase"/>
    <property type="match status" value="1"/>
</dbReference>
<gene>
    <name evidence="15" type="ORF">ATL17_1331</name>
</gene>
<dbReference type="InterPro" id="IPR004105">
    <property type="entry name" value="CheA-like_dim"/>
</dbReference>
<dbReference type="Pfam" id="PF01627">
    <property type="entry name" value="Hpt"/>
    <property type="match status" value="1"/>
</dbReference>
<dbReference type="InterPro" id="IPR005467">
    <property type="entry name" value="His_kinase_dom"/>
</dbReference>
<dbReference type="Gene3D" id="1.10.287.560">
    <property type="entry name" value="Histidine kinase CheA-like, homodimeric domain"/>
    <property type="match status" value="1"/>
</dbReference>
<evidence type="ECO:0000313" key="16">
    <source>
        <dbReference type="Proteomes" id="UP000295391"/>
    </source>
</evidence>
<dbReference type="InterPro" id="IPR036890">
    <property type="entry name" value="HATPase_C_sf"/>
</dbReference>
<name>A0A4R6VXK7_9HYPH</name>
<dbReference type="CDD" id="cd16916">
    <property type="entry name" value="HATPase_CheA-like"/>
    <property type="match status" value="1"/>
</dbReference>
<evidence type="ECO:0000259" key="12">
    <source>
        <dbReference type="PROSITE" id="PS50110"/>
    </source>
</evidence>
<feature type="modified residue" description="Phosphohistidine" evidence="9">
    <location>
        <position position="44"/>
    </location>
</feature>
<dbReference type="EC" id="2.7.13.3" evidence="2"/>
<evidence type="ECO:0000259" key="11">
    <source>
        <dbReference type="PROSITE" id="PS50109"/>
    </source>
</evidence>
<dbReference type="PROSITE" id="PS50109">
    <property type="entry name" value="HIS_KIN"/>
    <property type="match status" value="1"/>
</dbReference>
<dbReference type="InterPro" id="IPR008207">
    <property type="entry name" value="Sig_transdc_His_kin_Hpt_dom"/>
</dbReference>
<keyword evidence="7" id="KW-0902">Two-component regulatory system</keyword>
<comment type="catalytic activity">
    <reaction evidence="1">
        <text>ATP + protein L-histidine = ADP + protein N-phospho-L-histidine.</text>
        <dbReference type="EC" id="2.7.13.3"/>
    </reaction>
</comment>
<evidence type="ECO:0000256" key="2">
    <source>
        <dbReference type="ARBA" id="ARBA00012438"/>
    </source>
</evidence>
<sequence length="889" mass="97540">MDELLSDFIVETGENLEQIDAALVAFEQQPDDQAILRQVFRLVHTIKGTCGFLELGRLEALTHAAENLMGRYRDGLPVPTEGVSTILQVIDQIKAHLVFMQNNEGAEPEGNDQQLIDVLNRLADGAPEEEDDQFGDEAPYQSVVEPEIAARAPLDPLEEAFRNAPGPDDPLPPVAPSASSVVQEPVLNKEPAHMAAPSAIRVQLGVLEQLMTMVSELVLTRNQLMAVSREHEDARYHTPLQRLCSVTAELQDGVMKTRMQPISALWQKMPRIVRDLGKELGKQISLEMSGEETELDRQVLEQIKDPLTHMIRNAADHGLETPTDRLAAKKPEMGRIELNAFHKGGQIVIEIRDDGRGLDAQKLKQKALERGLATQSELDNMSDAQAHQLIFHPGFSTAEAVTSVSGRGVGMDVVRTNIEMIGGTIELQSTPGEGTNVSLNIPLTLAIVPALIVASHDERFAVPQRAVRELVRLTPQHAGNNTSHGEDAAYLEEMNGAQVLQLRDQLLPVLRLDAALGVQMDPSPKDSADTGFVVVLEIGTFRFGLCVDAVFHTEEIVVKQMVGALKDLKHFSGTTILGDGSVIMILDAQGLASLITQNELSEHSDAHQNVQADPTSNEQIELLCFALEGAGRKAVPLSLIHRLELIDLNQIEQVGGRFTLQYTERLMPIVFLQKPDPASWNGVRQKPLLVFEDHGFLLGVVVDQVLDICKAPPHYDLDGAGAGYLGSAILDGKATEILDLAYFMAQEHPKLFERQGQTASPQRQRLLYAEDSAFFRNMLVPIFQSAGFDVTVCHDGMEAMERVKGGESYDLIVTDIEMPRMDGFGLAKSIADAPNASKTPIIALTSYDEPKARDQAKALGMSAYIAKNDRARLDDTLSQMRNRLEKDVA</sequence>
<dbReference type="SMART" id="SM00387">
    <property type="entry name" value="HATPase_c"/>
    <property type="match status" value="1"/>
</dbReference>
<dbReference type="SUPFAM" id="SSF47226">
    <property type="entry name" value="Histidine-containing phosphotransfer domain, HPT domain"/>
    <property type="match status" value="1"/>
</dbReference>
<keyword evidence="5" id="KW-0808">Transferase</keyword>
<dbReference type="InterPro" id="IPR051315">
    <property type="entry name" value="Bact_Chemotaxis_CheA"/>
</dbReference>
<keyword evidence="6 15" id="KW-0418">Kinase</keyword>
<dbReference type="SUPFAM" id="SSF52172">
    <property type="entry name" value="CheY-like"/>
    <property type="match status" value="1"/>
</dbReference>
<comment type="caution">
    <text evidence="15">The sequence shown here is derived from an EMBL/GenBank/DDBJ whole genome shotgun (WGS) entry which is preliminary data.</text>
</comment>
<dbReference type="Gene3D" id="2.30.30.40">
    <property type="entry name" value="SH3 Domains"/>
    <property type="match status" value="1"/>
</dbReference>
<evidence type="ECO:0000256" key="3">
    <source>
        <dbReference type="ARBA" id="ARBA00021495"/>
    </source>
</evidence>
<dbReference type="Gene3D" id="3.40.50.2300">
    <property type="match status" value="1"/>
</dbReference>
<feature type="domain" description="Histidine kinase" evidence="11">
    <location>
        <begin position="205"/>
        <end position="445"/>
    </location>
</feature>
<feature type="modified residue" description="4-aspartylphosphate" evidence="10">
    <location>
        <position position="815"/>
    </location>
</feature>
<dbReference type="SMART" id="SM01231">
    <property type="entry name" value="H-kinase_dim"/>
    <property type="match status" value="1"/>
</dbReference>
<proteinExistence type="predicted"/>
<comment type="function">
    <text evidence="8">Involved in the transmission of sensory signals from the chemoreceptors to the flagellar motors. CheA is autophosphorylated; it can transfer its phosphate group to either CheB or CheY.</text>
</comment>
<dbReference type="EMBL" id="SNYR01000001">
    <property type="protein sequence ID" value="TDQ67320.1"/>
    <property type="molecule type" value="Genomic_DNA"/>
</dbReference>
<dbReference type="InterPro" id="IPR002545">
    <property type="entry name" value="CheW-lke_dom"/>
</dbReference>
<evidence type="ECO:0000256" key="6">
    <source>
        <dbReference type="ARBA" id="ARBA00022777"/>
    </source>
</evidence>
<dbReference type="SUPFAM" id="SSF47384">
    <property type="entry name" value="Homodimeric domain of signal transducing histidine kinase"/>
    <property type="match status" value="1"/>
</dbReference>
<dbReference type="InterPro" id="IPR011006">
    <property type="entry name" value="CheY-like_superfamily"/>
</dbReference>
<dbReference type="SUPFAM" id="SSF50341">
    <property type="entry name" value="CheW-like"/>
    <property type="match status" value="2"/>
</dbReference>
<evidence type="ECO:0000256" key="9">
    <source>
        <dbReference type="PROSITE-ProRule" id="PRU00110"/>
    </source>
</evidence>
<dbReference type="Gene3D" id="3.30.565.10">
    <property type="entry name" value="Histidine kinase-like ATPase, C-terminal domain"/>
    <property type="match status" value="1"/>
</dbReference>
<keyword evidence="4 10" id="KW-0597">Phosphoprotein</keyword>
<organism evidence="15 16">
    <name type="scientific">Maritalea mobilis</name>
    <dbReference type="NCBI Taxonomy" id="483324"/>
    <lineage>
        <taxon>Bacteria</taxon>
        <taxon>Pseudomonadati</taxon>
        <taxon>Pseudomonadota</taxon>
        <taxon>Alphaproteobacteria</taxon>
        <taxon>Hyphomicrobiales</taxon>
        <taxon>Devosiaceae</taxon>
        <taxon>Maritalea</taxon>
    </lineage>
</organism>
<dbReference type="SMART" id="SM00073">
    <property type="entry name" value="HPT"/>
    <property type="match status" value="1"/>
</dbReference>
<evidence type="ECO:0000259" key="14">
    <source>
        <dbReference type="PROSITE" id="PS50894"/>
    </source>
</evidence>
<dbReference type="Pfam" id="PF02518">
    <property type="entry name" value="HATPase_c"/>
    <property type="match status" value="1"/>
</dbReference>
<dbReference type="GO" id="GO:0006935">
    <property type="term" value="P:chemotaxis"/>
    <property type="evidence" value="ECO:0007669"/>
    <property type="project" value="InterPro"/>
</dbReference>
<dbReference type="FunFam" id="3.30.565.10:FF:000016">
    <property type="entry name" value="Chemotaxis protein CheA, putative"/>
    <property type="match status" value="1"/>
</dbReference>
<dbReference type="SMART" id="SM00260">
    <property type="entry name" value="CheW"/>
    <property type="match status" value="1"/>
</dbReference>
<dbReference type="InterPro" id="IPR003594">
    <property type="entry name" value="HATPase_dom"/>
</dbReference>
<accession>A0A4R6VXK7</accession>
<dbReference type="InterPro" id="IPR004358">
    <property type="entry name" value="Sig_transdc_His_kin-like_C"/>
</dbReference>
<dbReference type="GO" id="GO:0005737">
    <property type="term" value="C:cytoplasm"/>
    <property type="evidence" value="ECO:0007669"/>
    <property type="project" value="InterPro"/>
</dbReference>
<dbReference type="PROSITE" id="PS50851">
    <property type="entry name" value="CHEW"/>
    <property type="match status" value="1"/>
</dbReference>
<dbReference type="InterPro" id="IPR001789">
    <property type="entry name" value="Sig_transdc_resp-reg_receiver"/>
</dbReference>
<evidence type="ECO:0000256" key="8">
    <source>
        <dbReference type="ARBA" id="ARBA00035100"/>
    </source>
</evidence>
<dbReference type="CDD" id="cd00088">
    <property type="entry name" value="HPT"/>
    <property type="match status" value="1"/>
</dbReference>
<dbReference type="Pfam" id="PF00072">
    <property type="entry name" value="Response_reg"/>
    <property type="match status" value="1"/>
</dbReference>
<evidence type="ECO:0000259" key="13">
    <source>
        <dbReference type="PROSITE" id="PS50851"/>
    </source>
</evidence>